<dbReference type="InterPro" id="IPR015915">
    <property type="entry name" value="Kelch-typ_b-propeller"/>
</dbReference>
<feature type="non-terminal residue" evidence="4">
    <location>
        <position position="402"/>
    </location>
</feature>
<accession>A0A9N9DTW3</accession>
<keyword evidence="3" id="KW-0472">Membrane</keyword>
<keyword evidence="2" id="KW-0677">Repeat</keyword>
<evidence type="ECO:0000313" key="4">
    <source>
        <dbReference type="EMBL" id="CAG8647851.1"/>
    </source>
</evidence>
<evidence type="ECO:0000256" key="1">
    <source>
        <dbReference type="ARBA" id="ARBA00022441"/>
    </source>
</evidence>
<comment type="caution">
    <text evidence="4">The sequence shown here is derived from an EMBL/GenBank/DDBJ whole genome shotgun (WGS) entry which is preliminary data.</text>
</comment>
<sequence length="402" mass="44755">GHSFKPEPRGGHMATLVNDRIYFFGGSRPIPMTSPAWNKTHQYNLSDEVFYLDLSSSFSVDLPPFTDLSATSRMPFGSERGTTVLGISGVRIFLVGGVQQNMETFSYNATNSSLWIYNINSQNWDTNGPGAYGPPLSRRRSAATVIDKSGVIYIFGGRVGLDTGSDVFIVLDDLFTLDTTIFKWSNISLPNHPSPRNLCTATLMPDGKIIYIGGVTQSSPGQSPTRISMNEIYIFDTIASAWSQKSALGDVDPRVGHTALLAPDNYTIIIFGGTQGYVLKQMTSYPYRKKNYWQIEDKPSYEVCLKSMSNITNDYGPSTNTSADIYIINLLNYTWVTQFENISSSPTNNIKLVIIVCSVVGSIVVIVIGIGVIVFFKYYRRRFNKINKKINFVELEQPEQPH</sequence>
<reference evidence="4" key="1">
    <citation type="submission" date="2021-06" db="EMBL/GenBank/DDBJ databases">
        <authorList>
            <person name="Kallberg Y."/>
            <person name="Tangrot J."/>
            <person name="Rosling A."/>
        </authorList>
    </citation>
    <scope>NUCLEOTIDE SEQUENCE</scope>
    <source>
        <strain evidence="4">MA453B</strain>
    </source>
</reference>
<feature type="transmembrane region" description="Helical" evidence="3">
    <location>
        <begin position="352"/>
        <end position="379"/>
    </location>
</feature>
<dbReference type="SUPFAM" id="SSF117281">
    <property type="entry name" value="Kelch motif"/>
    <property type="match status" value="1"/>
</dbReference>
<dbReference type="Gene3D" id="2.120.10.80">
    <property type="entry name" value="Kelch-type beta propeller"/>
    <property type="match status" value="1"/>
</dbReference>
<evidence type="ECO:0000256" key="2">
    <source>
        <dbReference type="ARBA" id="ARBA00022737"/>
    </source>
</evidence>
<keyword evidence="3" id="KW-1133">Transmembrane helix</keyword>
<evidence type="ECO:0000256" key="3">
    <source>
        <dbReference type="SAM" id="Phobius"/>
    </source>
</evidence>
<dbReference type="OrthoDB" id="432528at2759"/>
<gene>
    <name evidence="4" type="ORF">DERYTH_LOCUS10019</name>
</gene>
<dbReference type="Pfam" id="PF24681">
    <property type="entry name" value="Kelch_KLHDC2_KLHL20_DRC7"/>
    <property type="match status" value="1"/>
</dbReference>
<organism evidence="4 5">
    <name type="scientific">Dentiscutata erythropus</name>
    <dbReference type="NCBI Taxonomy" id="1348616"/>
    <lineage>
        <taxon>Eukaryota</taxon>
        <taxon>Fungi</taxon>
        <taxon>Fungi incertae sedis</taxon>
        <taxon>Mucoromycota</taxon>
        <taxon>Glomeromycotina</taxon>
        <taxon>Glomeromycetes</taxon>
        <taxon>Diversisporales</taxon>
        <taxon>Gigasporaceae</taxon>
        <taxon>Dentiscutata</taxon>
    </lineage>
</organism>
<dbReference type="Proteomes" id="UP000789405">
    <property type="component" value="Unassembled WGS sequence"/>
</dbReference>
<proteinExistence type="predicted"/>
<keyword evidence="5" id="KW-1185">Reference proteome</keyword>
<dbReference type="AlphaFoldDB" id="A0A9N9DTW3"/>
<keyword evidence="3" id="KW-0812">Transmembrane</keyword>
<name>A0A9N9DTW3_9GLOM</name>
<protein>
    <submittedName>
        <fullName evidence="4">28404_t:CDS:1</fullName>
    </submittedName>
</protein>
<keyword evidence="1" id="KW-0880">Kelch repeat</keyword>
<dbReference type="PANTHER" id="PTHR46093">
    <property type="entry name" value="ACYL-COA-BINDING DOMAIN-CONTAINING PROTEIN 5"/>
    <property type="match status" value="1"/>
</dbReference>
<evidence type="ECO:0000313" key="5">
    <source>
        <dbReference type="Proteomes" id="UP000789405"/>
    </source>
</evidence>
<dbReference type="PANTHER" id="PTHR46093:SF18">
    <property type="entry name" value="FIBRONECTIN TYPE-III DOMAIN-CONTAINING PROTEIN"/>
    <property type="match status" value="1"/>
</dbReference>
<dbReference type="EMBL" id="CAJVPY010005657">
    <property type="protein sequence ID" value="CAG8647851.1"/>
    <property type="molecule type" value="Genomic_DNA"/>
</dbReference>